<dbReference type="GeneID" id="5419417"/>
<dbReference type="FunFam" id="2.40.100.10:FF:000072">
    <property type="entry name" value="Peptidyl-prolyl cis-trans isomerase"/>
    <property type="match status" value="1"/>
</dbReference>
<dbReference type="AlphaFoldDB" id="A4HN31"/>
<dbReference type="STRING" id="5660.A4HN31"/>
<accession>A4HN31</accession>
<sequence length="319" mass="34029">MELLTYVFYRAHALSRTNALLVPFRYPAAAFFYLPHRLLCIVLWYGQHIDNDPPLIHRSNLSLLFACKPLRTMAVVLHTTVGDLPVLLHYQTCPLASFNFLALCASGYYDGCTFYRHYPGILLQTGDPTNTGKGGESIFVKLPPLVNAADGSEGGDAVSVEAVSVAAAGIRAGRYFHDEGFGLTTHAQRGTLSMAHKGVKTDTNASQFFITTSPQPSFDGVYTAFGVVDMNGAYSASEAAVVAVVANSTEGEAVGNSSAMAGAEAVGDVALKCGDAVLRALEAASAKVDPKNFVHLESRAHITSATILYNPFAEGKMKL</sequence>
<dbReference type="KEGG" id="lbz:LBRM_34_3570"/>
<keyword evidence="4" id="KW-1185">Reference proteome</keyword>
<dbReference type="EC" id="5.2.1.8" evidence="3"/>
<proteinExistence type="predicted"/>
<dbReference type="InterPro" id="IPR044666">
    <property type="entry name" value="Cyclophilin_A-like"/>
</dbReference>
<organism evidence="3 4">
    <name type="scientific">Leishmania braziliensis</name>
    <dbReference type="NCBI Taxonomy" id="5660"/>
    <lineage>
        <taxon>Eukaryota</taxon>
        <taxon>Discoba</taxon>
        <taxon>Euglenozoa</taxon>
        <taxon>Kinetoplastea</taxon>
        <taxon>Metakinetoplastina</taxon>
        <taxon>Trypanosomatida</taxon>
        <taxon>Trypanosomatidae</taxon>
        <taxon>Leishmaniinae</taxon>
        <taxon>Leishmania</taxon>
        <taxon>Leishmania braziliensis species complex</taxon>
    </lineage>
</organism>
<protein>
    <submittedName>
        <fullName evidence="3">Cyclophilin 7</fullName>
        <ecNumber evidence="3">5.2.1.8</ecNumber>
    </submittedName>
</protein>
<dbReference type="GO" id="GO:0071013">
    <property type="term" value="C:catalytic step 2 spliceosome"/>
    <property type="evidence" value="ECO:0007669"/>
    <property type="project" value="TreeGrafter"/>
</dbReference>
<reference evidence="3 4" key="1">
    <citation type="journal article" date="2007" name="Nat. Genet.">
        <title>Comparative genomic analysis of three Leishmania species that cause diverse human disease.</title>
        <authorList>
            <person name="Peacock C.S."/>
            <person name="Seeger K."/>
            <person name="Harris D."/>
            <person name="Murphy L."/>
            <person name="Ruiz J.C."/>
            <person name="Quail M.A."/>
            <person name="Peters N."/>
            <person name="Adlem E."/>
            <person name="Tivey A."/>
            <person name="Aslett M."/>
            <person name="Kerhornou A."/>
            <person name="Ivens A."/>
            <person name="Fraser A."/>
            <person name="Rajandream M.A."/>
            <person name="Carver T."/>
            <person name="Norbertczak H."/>
            <person name="Chillingworth T."/>
            <person name="Hance Z."/>
            <person name="Jagels K."/>
            <person name="Moule S."/>
            <person name="Ormond D."/>
            <person name="Rutter S."/>
            <person name="Squares R."/>
            <person name="Whitehead S."/>
            <person name="Rabbinowitsch E."/>
            <person name="Arrowsmith C."/>
            <person name="White B."/>
            <person name="Thurston S."/>
            <person name="Bringaud F."/>
            <person name="Baldauf S.L."/>
            <person name="Faulconbridge A."/>
            <person name="Jeffares D."/>
            <person name="Depledge D.P."/>
            <person name="Oyola S.O."/>
            <person name="Hilley J.D."/>
            <person name="Brito L.O."/>
            <person name="Tosi L.R."/>
            <person name="Barrell B."/>
            <person name="Cruz A.K."/>
            <person name="Mottram J.C."/>
            <person name="Smith D.F."/>
            <person name="Berriman M."/>
        </authorList>
    </citation>
    <scope>NUCLEOTIDE SEQUENCE [LARGE SCALE GENOMIC DNA]</scope>
    <source>
        <strain evidence="3 4">MHOM/BR/75/M2904</strain>
    </source>
</reference>
<dbReference type="InterPro" id="IPR002130">
    <property type="entry name" value="Cyclophilin-type_PPIase_dom"/>
</dbReference>
<evidence type="ECO:0000256" key="1">
    <source>
        <dbReference type="ARBA" id="ARBA00000971"/>
    </source>
</evidence>
<evidence type="ECO:0000259" key="2">
    <source>
        <dbReference type="PROSITE" id="PS50072"/>
    </source>
</evidence>
<dbReference type="Gene3D" id="2.40.100.10">
    <property type="entry name" value="Cyclophilin-like"/>
    <property type="match status" value="1"/>
</dbReference>
<dbReference type="Pfam" id="PF00160">
    <property type="entry name" value="Pro_isomerase"/>
    <property type="match status" value="1"/>
</dbReference>
<keyword evidence="3" id="KW-0413">Isomerase</keyword>
<dbReference type="GO" id="GO:0003755">
    <property type="term" value="F:peptidyl-prolyl cis-trans isomerase activity"/>
    <property type="evidence" value="ECO:0007669"/>
    <property type="project" value="UniProtKB-EC"/>
</dbReference>
<comment type="catalytic activity">
    <reaction evidence="1">
        <text>[protein]-peptidylproline (omega=180) = [protein]-peptidylproline (omega=0)</text>
        <dbReference type="Rhea" id="RHEA:16237"/>
        <dbReference type="Rhea" id="RHEA-COMP:10747"/>
        <dbReference type="Rhea" id="RHEA-COMP:10748"/>
        <dbReference type="ChEBI" id="CHEBI:83833"/>
        <dbReference type="ChEBI" id="CHEBI:83834"/>
        <dbReference type="EC" id="5.2.1.8"/>
    </reaction>
</comment>
<dbReference type="EMBL" id="FR799009">
    <property type="protein sequence ID" value="CAM43574.1"/>
    <property type="molecule type" value="Genomic_DNA"/>
</dbReference>
<gene>
    <name evidence="3" type="primary">CYP7</name>
    <name evidence="3" type="ORF">LBRM_34_3570</name>
</gene>
<evidence type="ECO:0000313" key="4">
    <source>
        <dbReference type="Proteomes" id="UP000007258"/>
    </source>
</evidence>
<dbReference type="PROSITE" id="PS50072">
    <property type="entry name" value="CSA_PPIASE_2"/>
    <property type="match status" value="1"/>
</dbReference>
<dbReference type="RefSeq" id="XP_001568461.1">
    <property type="nucleotide sequence ID" value="XM_001568411.1"/>
</dbReference>
<dbReference type="InParanoid" id="A4HN31"/>
<dbReference type="InterPro" id="IPR029000">
    <property type="entry name" value="Cyclophilin-like_dom_sf"/>
</dbReference>
<feature type="domain" description="PPIase cyclophilin-type" evidence="2">
    <location>
        <begin position="78"/>
        <end position="232"/>
    </location>
</feature>
<dbReference type="SUPFAM" id="SSF50891">
    <property type="entry name" value="Cyclophilin-like"/>
    <property type="match status" value="1"/>
</dbReference>
<dbReference type="Proteomes" id="UP000007258">
    <property type="component" value="Chromosome 35"/>
</dbReference>
<dbReference type="PANTHER" id="PTHR45625">
    <property type="entry name" value="PEPTIDYL-PROLYL CIS-TRANS ISOMERASE-RELATED"/>
    <property type="match status" value="1"/>
</dbReference>
<dbReference type="VEuPathDB" id="TriTrypDB:LbrM.34.3570"/>
<name>A4HN31_LEIBR</name>
<reference evidence="3 4" key="2">
    <citation type="journal article" date="2011" name="Genome Res.">
        <title>Chromosome and gene copy number variation allow major structural change between species and strains of Leishmania.</title>
        <authorList>
            <person name="Rogers M.B."/>
            <person name="Hilley J.D."/>
            <person name="Dickens N.J."/>
            <person name="Wilkes J."/>
            <person name="Bates P.A."/>
            <person name="Depledge D.P."/>
            <person name="Harris D."/>
            <person name="Her Y."/>
            <person name="Herzyk P."/>
            <person name="Imamura H."/>
            <person name="Otto T.D."/>
            <person name="Sanders M."/>
            <person name="Seeger K."/>
            <person name="Dujardin J.C."/>
            <person name="Berriman M."/>
            <person name="Smith D.F."/>
            <person name="Hertz-Fowler C."/>
            <person name="Mottram J.C."/>
        </authorList>
    </citation>
    <scope>NUCLEOTIDE SEQUENCE [LARGE SCALE GENOMIC DNA]</scope>
    <source>
        <strain evidence="3 4">MHOM/BR/75/M2904</strain>
    </source>
</reference>
<evidence type="ECO:0000313" key="3">
    <source>
        <dbReference type="EMBL" id="CAM43574.1"/>
    </source>
</evidence>
<dbReference type="PANTHER" id="PTHR45625:SF2">
    <property type="entry name" value="PEPTIDYL-PROLYL CIS-TRANS ISOMERASE-LIKE 3"/>
    <property type="match status" value="1"/>
</dbReference>